<comment type="caution">
    <text evidence="6">The sequence shown here is derived from an EMBL/GenBank/DDBJ whole genome shotgun (WGS) entry which is preliminary data.</text>
</comment>
<dbReference type="InterPro" id="IPR003953">
    <property type="entry name" value="FAD-dep_OxRdtase_2_FAD-bd"/>
</dbReference>
<gene>
    <name evidence="6" type="ORF">Prum_001120</name>
</gene>
<dbReference type="InterPro" id="IPR050315">
    <property type="entry name" value="FAD-oxidoreductase_2"/>
</dbReference>
<evidence type="ECO:0000259" key="5">
    <source>
        <dbReference type="Pfam" id="PF00890"/>
    </source>
</evidence>
<dbReference type="RefSeq" id="WP_246278507.1">
    <property type="nucleotide sequence ID" value="NZ_BLPG01000001.1"/>
</dbReference>
<protein>
    <recommendedName>
        <fullName evidence="5">FAD-dependent oxidoreductase 2 FAD-binding domain-containing protein</fullName>
    </recommendedName>
</protein>
<reference evidence="6 7" key="2">
    <citation type="submission" date="2020-03" db="EMBL/GenBank/DDBJ databases">
        <authorList>
            <person name="Ichikawa N."/>
            <person name="Kimura A."/>
            <person name="Kitahashi Y."/>
            <person name="Uohara A."/>
        </authorList>
    </citation>
    <scope>NUCLEOTIDE SEQUENCE [LARGE SCALE GENOMIC DNA]</scope>
    <source>
        <strain evidence="6 7">NBRC 108638</strain>
    </source>
</reference>
<keyword evidence="3" id="KW-0274">FAD</keyword>
<dbReference type="Gene3D" id="3.50.50.60">
    <property type="entry name" value="FAD/NAD(P)-binding domain"/>
    <property type="match status" value="1"/>
</dbReference>
<sequence length="77" mass="7688">MTEPPFYVLEAAPAITFTFGGLLITPDARVRAAEGGVIPGLLAAGADAGGLYHNAYAGGLAAALVFGQLAAQTALTR</sequence>
<name>A0A6V8KSR8_9ACTN</name>
<comment type="cofactor">
    <cofactor evidence="1">
        <name>FAD</name>
        <dbReference type="ChEBI" id="CHEBI:57692"/>
    </cofactor>
</comment>
<proteinExistence type="predicted"/>
<evidence type="ECO:0000256" key="4">
    <source>
        <dbReference type="ARBA" id="ARBA00023002"/>
    </source>
</evidence>
<evidence type="ECO:0000256" key="2">
    <source>
        <dbReference type="ARBA" id="ARBA00022630"/>
    </source>
</evidence>
<keyword evidence="7" id="KW-1185">Reference proteome</keyword>
<evidence type="ECO:0000313" key="6">
    <source>
        <dbReference type="EMBL" id="GFJ86470.1"/>
    </source>
</evidence>
<reference evidence="6 7" key="1">
    <citation type="submission" date="2020-03" db="EMBL/GenBank/DDBJ databases">
        <title>Whole genome shotgun sequence of Phytohabitans rumicis NBRC 108638.</title>
        <authorList>
            <person name="Komaki H."/>
            <person name="Tamura T."/>
        </authorList>
    </citation>
    <scope>NUCLEOTIDE SEQUENCE [LARGE SCALE GENOMIC DNA]</scope>
    <source>
        <strain evidence="6 7">NBRC 108638</strain>
    </source>
</reference>
<dbReference type="Proteomes" id="UP000482960">
    <property type="component" value="Unassembled WGS sequence"/>
</dbReference>
<dbReference type="PANTHER" id="PTHR43400">
    <property type="entry name" value="FUMARATE REDUCTASE"/>
    <property type="match status" value="1"/>
</dbReference>
<dbReference type="PANTHER" id="PTHR43400:SF7">
    <property type="entry name" value="FAD-DEPENDENT OXIDOREDUCTASE 2 FAD BINDING DOMAIN-CONTAINING PROTEIN"/>
    <property type="match status" value="1"/>
</dbReference>
<accession>A0A6V8KSR8</accession>
<dbReference type="Gene3D" id="3.90.700.10">
    <property type="entry name" value="Succinate dehydrogenase/fumarate reductase flavoprotein, catalytic domain"/>
    <property type="match status" value="1"/>
</dbReference>
<evidence type="ECO:0000313" key="7">
    <source>
        <dbReference type="Proteomes" id="UP000482960"/>
    </source>
</evidence>
<dbReference type="AlphaFoldDB" id="A0A6V8KSR8"/>
<feature type="domain" description="FAD-dependent oxidoreductase 2 FAD-binding" evidence="5">
    <location>
        <begin position="4"/>
        <end position="59"/>
    </location>
</feature>
<dbReference type="InterPro" id="IPR036188">
    <property type="entry name" value="FAD/NAD-bd_sf"/>
</dbReference>
<evidence type="ECO:0000256" key="3">
    <source>
        <dbReference type="ARBA" id="ARBA00022827"/>
    </source>
</evidence>
<keyword evidence="2" id="KW-0285">Flavoprotein</keyword>
<dbReference type="GO" id="GO:0033765">
    <property type="term" value="F:steroid dehydrogenase activity, acting on the CH-CH group of donors"/>
    <property type="evidence" value="ECO:0007669"/>
    <property type="project" value="UniProtKB-ARBA"/>
</dbReference>
<dbReference type="SUPFAM" id="SSF51905">
    <property type="entry name" value="FAD/NAD(P)-binding domain"/>
    <property type="match status" value="1"/>
</dbReference>
<dbReference type="Pfam" id="PF00890">
    <property type="entry name" value="FAD_binding_2"/>
    <property type="match status" value="1"/>
</dbReference>
<dbReference type="InterPro" id="IPR027477">
    <property type="entry name" value="Succ_DH/fumarate_Rdtase_cat_sf"/>
</dbReference>
<evidence type="ECO:0000256" key="1">
    <source>
        <dbReference type="ARBA" id="ARBA00001974"/>
    </source>
</evidence>
<dbReference type="EMBL" id="BLPG01000001">
    <property type="protein sequence ID" value="GFJ86470.1"/>
    <property type="molecule type" value="Genomic_DNA"/>
</dbReference>
<organism evidence="6 7">
    <name type="scientific">Phytohabitans rumicis</name>
    <dbReference type="NCBI Taxonomy" id="1076125"/>
    <lineage>
        <taxon>Bacteria</taxon>
        <taxon>Bacillati</taxon>
        <taxon>Actinomycetota</taxon>
        <taxon>Actinomycetes</taxon>
        <taxon>Micromonosporales</taxon>
        <taxon>Micromonosporaceae</taxon>
    </lineage>
</organism>
<keyword evidence="4" id="KW-0560">Oxidoreductase</keyword>